<feature type="signal peptide" evidence="1">
    <location>
        <begin position="1"/>
        <end position="23"/>
    </location>
</feature>
<evidence type="ECO:0000313" key="2">
    <source>
        <dbReference type="EMBL" id="TYR31412.1"/>
    </source>
</evidence>
<comment type="caution">
    <text evidence="2">The sequence shown here is derived from an EMBL/GenBank/DDBJ whole genome shotgun (WGS) entry which is preliminary data.</text>
</comment>
<keyword evidence="3" id="KW-1185">Reference proteome</keyword>
<reference evidence="2 3" key="2">
    <citation type="submission" date="2019-09" db="EMBL/GenBank/DDBJ databases">
        <title>Mesorhizobium sp. MaA-C15 isolated from Microcystis aeruginosa.</title>
        <authorList>
            <person name="Jeong S.E."/>
            <person name="Jin H.M."/>
            <person name="Jeon C.O."/>
        </authorList>
    </citation>
    <scope>NUCLEOTIDE SEQUENCE [LARGE SCALE GENOMIC DNA]</scope>
    <source>
        <strain evidence="2 3">MaA-C15</strain>
    </source>
</reference>
<dbReference type="RefSeq" id="WP_148915384.1">
    <property type="nucleotide sequence ID" value="NZ_VSZS01000064.1"/>
</dbReference>
<name>A0A5D4GTM1_9HYPH</name>
<feature type="chain" id="PRO_5022683504" description="Lectin-like protein BA14k" evidence="1">
    <location>
        <begin position="24"/>
        <end position="118"/>
    </location>
</feature>
<proteinExistence type="predicted"/>
<protein>
    <recommendedName>
        <fullName evidence="4">Lectin-like protein BA14k</fullName>
    </recommendedName>
</protein>
<evidence type="ECO:0000313" key="3">
    <source>
        <dbReference type="Proteomes" id="UP000323258"/>
    </source>
</evidence>
<dbReference type="AlphaFoldDB" id="A0A5D4GTM1"/>
<dbReference type="Proteomes" id="UP000323258">
    <property type="component" value="Unassembled WGS sequence"/>
</dbReference>
<evidence type="ECO:0000256" key="1">
    <source>
        <dbReference type="SAM" id="SignalP"/>
    </source>
</evidence>
<reference evidence="2 3" key="1">
    <citation type="submission" date="2019-08" db="EMBL/GenBank/DDBJ databases">
        <authorList>
            <person name="Seo Y.L."/>
        </authorList>
    </citation>
    <scope>NUCLEOTIDE SEQUENCE [LARGE SCALE GENOMIC DNA]</scope>
    <source>
        <strain evidence="2 3">MaA-C15</strain>
    </source>
</reference>
<dbReference type="OrthoDB" id="8115733at2"/>
<organism evidence="2 3">
    <name type="scientific">Neoaquamicrobium microcysteis</name>
    <dbReference type="NCBI Taxonomy" id="2682781"/>
    <lineage>
        <taxon>Bacteria</taxon>
        <taxon>Pseudomonadati</taxon>
        <taxon>Pseudomonadota</taxon>
        <taxon>Alphaproteobacteria</taxon>
        <taxon>Hyphomicrobiales</taxon>
        <taxon>Phyllobacteriaceae</taxon>
        <taxon>Neoaquamicrobium</taxon>
    </lineage>
</organism>
<dbReference type="EMBL" id="VSZS01000064">
    <property type="protein sequence ID" value="TYR31412.1"/>
    <property type="molecule type" value="Genomic_DNA"/>
</dbReference>
<evidence type="ECO:0008006" key="4">
    <source>
        <dbReference type="Google" id="ProtNLM"/>
    </source>
</evidence>
<accession>A0A5D4GTM1</accession>
<keyword evidence="1" id="KW-0732">Signal</keyword>
<sequence>MRRLSCFIAAAAFAAAFSAPASAGDGRDRVYADSFGNLVIHSSAGYKRIIVGMGEVAHSYNLTGSYYEPADPQVVYLDEDRASPQVRRCSRPPHVWHGRAHMYGLKDGEIPQAPLVCE</sequence>
<gene>
    <name evidence="2" type="ORF">FY036_14105</name>
</gene>